<reference evidence="2" key="1">
    <citation type="submission" date="2018-10" db="EMBL/GenBank/DDBJ databases">
        <authorList>
            <person name="Vincent A.T."/>
            <person name="Schiettekatte O."/>
            <person name="Bourhy P."/>
            <person name="Veyrier F.J."/>
            <person name="Picardeau M."/>
        </authorList>
    </citation>
    <scope>NUCLEOTIDE SEQUENCE</scope>
    <source>
        <strain evidence="2">201800281</strain>
    </source>
</reference>
<dbReference type="Proteomes" id="UP000297394">
    <property type="component" value="Unassembled WGS sequence"/>
</dbReference>
<dbReference type="EMBL" id="RQFM01000031">
    <property type="protein sequence ID" value="TGK79257.1"/>
    <property type="molecule type" value="Genomic_DNA"/>
</dbReference>
<name>A0A4V3JLP2_9LEPT</name>
<dbReference type="RefSeq" id="WP_135674870.1">
    <property type="nucleotide sequence ID" value="NZ_RQFL01000008.1"/>
</dbReference>
<protein>
    <submittedName>
        <fullName evidence="1">Uncharacterized protein</fullName>
    </submittedName>
</protein>
<proteinExistence type="predicted"/>
<gene>
    <name evidence="1" type="ORF">EHQ23_19575</name>
    <name evidence="2" type="ORF">EHQ26_03280</name>
</gene>
<evidence type="ECO:0000313" key="4">
    <source>
        <dbReference type="Proteomes" id="UP000297918"/>
    </source>
</evidence>
<evidence type="ECO:0000313" key="1">
    <source>
        <dbReference type="EMBL" id="TGK79257.1"/>
    </source>
</evidence>
<keyword evidence="4" id="KW-1185">Reference proteome</keyword>
<evidence type="ECO:0000313" key="3">
    <source>
        <dbReference type="Proteomes" id="UP000297394"/>
    </source>
</evidence>
<sequence>MNIIPGSAVRFKGQNQILTVNGVHNGFCYIVWTVEGGGIHEKGVLPESLELVSEKEVEEERKRFKKIESAKVGLSIGDQFNKIGSIVIAAISIIAVVIQTDRIKELEIKIDSLSKSISEETKVEDKITKSKSNDLINKAKGLN</sequence>
<reference evidence="3 4" key="2">
    <citation type="journal article" date="2019" name="PLoS Negl. Trop. Dis.">
        <title>Revisiting the worldwide diversity of Leptospira species in the environment.</title>
        <authorList>
            <person name="Vincent A.T."/>
            <person name="Schiettekatte O."/>
            <person name="Bourhy P."/>
            <person name="Veyrier F.J."/>
            <person name="Picardeau M."/>
        </authorList>
    </citation>
    <scope>NUCLEOTIDE SEQUENCE [LARGE SCALE GENOMIC DNA]</scope>
    <source>
        <strain evidence="1 3">201800280</strain>
        <strain evidence="4">201800281</strain>
    </source>
</reference>
<accession>A0A4V3JLP2</accession>
<dbReference type="AlphaFoldDB" id="A0A4V3JLP2"/>
<organism evidence="1 3">
    <name type="scientific">Leptospira bourretii</name>
    <dbReference type="NCBI Taxonomy" id="2484962"/>
    <lineage>
        <taxon>Bacteria</taxon>
        <taxon>Pseudomonadati</taxon>
        <taxon>Spirochaetota</taxon>
        <taxon>Spirochaetia</taxon>
        <taxon>Leptospirales</taxon>
        <taxon>Leptospiraceae</taxon>
        <taxon>Leptospira</taxon>
    </lineage>
</organism>
<dbReference type="EMBL" id="RQFL01000008">
    <property type="protein sequence ID" value="TGK94370.1"/>
    <property type="molecule type" value="Genomic_DNA"/>
</dbReference>
<comment type="caution">
    <text evidence="1">The sequence shown here is derived from an EMBL/GenBank/DDBJ whole genome shotgun (WGS) entry which is preliminary data.</text>
</comment>
<dbReference type="Proteomes" id="UP000297918">
    <property type="component" value="Unassembled WGS sequence"/>
</dbReference>
<evidence type="ECO:0000313" key="2">
    <source>
        <dbReference type="EMBL" id="TGK94370.1"/>
    </source>
</evidence>